<dbReference type="RefSeq" id="WP_081142382.1">
    <property type="nucleotide sequence ID" value="NZ_MWUE01000037.1"/>
</dbReference>
<keyword evidence="2" id="KW-1185">Reference proteome</keyword>
<dbReference type="Proteomes" id="UP000192769">
    <property type="component" value="Unassembled WGS sequence"/>
</dbReference>
<organism evidence="1 2">
    <name type="scientific">Pantoea latae</name>
    <dbReference type="NCBI Taxonomy" id="1964541"/>
    <lineage>
        <taxon>Bacteria</taxon>
        <taxon>Pseudomonadati</taxon>
        <taxon>Pseudomonadota</taxon>
        <taxon>Gammaproteobacteria</taxon>
        <taxon>Enterobacterales</taxon>
        <taxon>Erwiniaceae</taxon>
        <taxon>Pantoea</taxon>
    </lineage>
</organism>
<comment type="caution">
    <text evidence="1">The sequence shown here is derived from an EMBL/GenBank/DDBJ whole genome shotgun (WGS) entry which is preliminary data.</text>
</comment>
<dbReference type="OrthoDB" id="6549030at2"/>
<evidence type="ECO:0000313" key="1">
    <source>
        <dbReference type="EMBL" id="OQP30258.1"/>
    </source>
</evidence>
<name>A0A1V9D8U1_9GAMM</name>
<accession>A0A1V9D8U1</accession>
<sequence>MLGLQGSSHQLDDWLCKRQRLARQDAQQLDGAVSEGAIVIRDRDNQTQDVSGLSRDVEHANQTLSPIFDKEREQNRLQEAQLIGEIGNQAADIARTEGQIAATKVANERMEAVTPGQLKAAEAEWGKANPGKEPTTSDISEQAYQTFYSLAFRESGFGTAGKVQQAIKLGSCSS</sequence>
<reference evidence="1 2" key="1">
    <citation type="submission" date="2017-02" db="EMBL/GenBank/DDBJ databases">
        <title>Whole genome shotgun sequence of Pantoea agglomerans strain AS1 isolated from a cycad, Zamia floridana in Central Florida, USA.</title>
        <authorList>
            <person name="Lata P."/>
            <person name="Govindarajan S."/>
            <person name="Qi F."/>
            <person name="Li J.-L."/>
            <person name="Maurya S.K."/>
            <person name="Sahoo M.K."/>
        </authorList>
    </citation>
    <scope>NUCLEOTIDE SEQUENCE [LARGE SCALE GENOMIC DNA]</scope>
    <source>
        <strain evidence="1 2">AS1</strain>
    </source>
</reference>
<gene>
    <name evidence="1" type="ORF">B2J69_21965</name>
</gene>
<dbReference type="AlphaFoldDB" id="A0A1V9D8U1"/>
<evidence type="ECO:0000313" key="2">
    <source>
        <dbReference type="Proteomes" id="UP000192769"/>
    </source>
</evidence>
<dbReference type="EMBL" id="MWUE01000037">
    <property type="protein sequence ID" value="OQP30258.1"/>
    <property type="molecule type" value="Genomic_DNA"/>
</dbReference>
<protein>
    <submittedName>
        <fullName evidence="1">Uncharacterized protein</fullName>
    </submittedName>
</protein>
<proteinExistence type="predicted"/>